<proteinExistence type="predicted"/>
<organism evidence="1">
    <name type="scientific">Siphoviridae sp. ctxMM9</name>
    <dbReference type="NCBI Taxonomy" id="2827973"/>
    <lineage>
        <taxon>Viruses</taxon>
        <taxon>Duplodnaviria</taxon>
        <taxon>Heunggongvirae</taxon>
        <taxon>Uroviricota</taxon>
        <taxon>Caudoviricetes</taxon>
    </lineage>
</organism>
<protein>
    <submittedName>
        <fullName evidence="1">Uncharacterized protein</fullName>
    </submittedName>
</protein>
<reference evidence="1" key="1">
    <citation type="journal article" date="2021" name="Proc. Natl. Acad. Sci. U.S.A.">
        <title>A Catalog of Tens of Thousands of Viruses from Human Metagenomes Reveals Hidden Associations with Chronic Diseases.</title>
        <authorList>
            <person name="Tisza M.J."/>
            <person name="Buck C.B."/>
        </authorList>
    </citation>
    <scope>NUCLEOTIDE SEQUENCE</scope>
    <source>
        <strain evidence="1">CtxMM9</strain>
    </source>
</reference>
<sequence length="45" mass="5090">MGEAMKKMQEEMSDLRYVYPAINSFSIVCPTSKNFVSKVGSIDKE</sequence>
<evidence type="ECO:0000313" key="1">
    <source>
        <dbReference type="EMBL" id="DAF58774.1"/>
    </source>
</evidence>
<dbReference type="EMBL" id="BK032759">
    <property type="protein sequence ID" value="DAF58774.1"/>
    <property type="molecule type" value="Genomic_DNA"/>
</dbReference>
<name>A0A8S5T6A5_9CAUD</name>
<accession>A0A8S5T6A5</accession>